<dbReference type="PANTHER" id="PTHR33375:SF1">
    <property type="entry name" value="CHROMOSOME-PARTITIONING PROTEIN PARB-RELATED"/>
    <property type="match status" value="1"/>
</dbReference>
<dbReference type="Gene3D" id="3.90.1530.30">
    <property type="match status" value="1"/>
</dbReference>
<dbReference type="GO" id="GO:0007059">
    <property type="term" value="P:chromosome segregation"/>
    <property type="evidence" value="ECO:0007669"/>
    <property type="project" value="TreeGrafter"/>
</dbReference>
<dbReference type="PANTHER" id="PTHR33375">
    <property type="entry name" value="CHROMOSOME-PARTITIONING PROTEIN PARB-RELATED"/>
    <property type="match status" value="1"/>
</dbReference>
<dbReference type="STRING" id="78245.Xaut_4529"/>
<dbReference type="SMART" id="SM00470">
    <property type="entry name" value="ParB"/>
    <property type="match status" value="1"/>
</dbReference>
<dbReference type="InterPro" id="IPR003115">
    <property type="entry name" value="ParB_N"/>
</dbReference>
<name>A7IP04_XANP2</name>
<dbReference type="EMBL" id="CP000781">
    <property type="protein sequence ID" value="ABS69750.1"/>
    <property type="molecule type" value="Genomic_DNA"/>
</dbReference>
<protein>
    <submittedName>
        <fullName evidence="2">ParB domain protein nuclease</fullName>
    </submittedName>
</protein>
<dbReference type="Pfam" id="PF02195">
    <property type="entry name" value="ParB_N"/>
    <property type="match status" value="1"/>
</dbReference>
<evidence type="ECO:0000313" key="2">
    <source>
        <dbReference type="EMBL" id="ABS69750.1"/>
    </source>
</evidence>
<dbReference type="Gene3D" id="1.10.10.2830">
    <property type="match status" value="1"/>
</dbReference>
<accession>A7IP04</accession>
<reference evidence="2 3" key="1">
    <citation type="submission" date="2007-07" db="EMBL/GenBank/DDBJ databases">
        <title>Complete sequence of chromosome of Xanthobacter autotrophicus Py2.</title>
        <authorList>
            <consortium name="US DOE Joint Genome Institute"/>
            <person name="Copeland A."/>
            <person name="Lucas S."/>
            <person name="Lapidus A."/>
            <person name="Barry K."/>
            <person name="Glavina del Rio T."/>
            <person name="Hammon N."/>
            <person name="Israni S."/>
            <person name="Dalin E."/>
            <person name="Tice H."/>
            <person name="Pitluck S."/>
            <person name="Sims D."/>
            <person name="Brettin T."/>
            <person name="Bruce D."/>
            <person name="Detter J.C."/>
            <person name="Han C."/>
            <person name="Tapia R."/>
            <person name="Brainard J."/>
            <person name="Schmutz J."/>
            <person name="Larimer F."/>
            <person name="Land M."/>
            <person name="Hauser L."/>
            <person name="Kyrpides N."/>
            <person name="Kim E."/>
            <person name="Ensigns S.A."/>
            <person name="Richardson P."/>
        </authorList>
    </citation>
    <scope>NUCLEOTIDE SEQUENCE [LARGE SCALE GENOMIC DNA]</scope>
    <source>
        <strain evidence="3">ATCC BAA-1158 / Py2</strain>
    </source>
</reference>
<proteinExistence type="predicted"/>
<dbReference type="GO" id="GO:0005694">
    <property type="term" value="C:chromosome"/>
    <property type="evidence" value="ECO:0007669"/>
    <property type="project" value="TreeGrafter"/>
</dbReference>
<dbReference type="OrthoDB" id="2053844at2"/>
<keyword evidence="3" id="KW-1185">Reference proteome</keyword>
<evidence type="ECO:0000313" key="3">
    <source>
        <dbReference type="Proteomes" id="UP000002417"/>
    </source>
</evidence>
<dbReference type="AlphaFoldDB" id="A7IP04"/>
<feature type="domain" description="ParB-like N-terminal" evidence="1">
    <location>
        <begin position="5"/>
        <end position="95"/>
    </location>
</feature>
<dbReference type="InterPro" id="IPR036086">
    <property type="entry name" value="ParB/Sulfiredoxin_sf"/>
</dbReference>
<organism evidence="2 3">
    <name type="scientific">Xanthobacter autotrophicus (strain ATCC BAA-1158 / Py2)</name>
    <dbReference type="NCBI Taxonomy" id="78245"/>
    <lineage>
        <taxon>Bacteria</taxon>
        <taxon>Pseudomonadati</taxon>
        <taxon>Pseudomonadota</taxon>
        <taxon>Alphaproteobacteria</taxon>
        <taxon>Hyphomicrobiales</taxon>
        <taxon>Xanthobacteraceae</taxon>
        <taxon>Xanthobacter</taxon>
    </lineage>
</organism>
<dbReference type="InterPro" id="IPR050336">
    <property type="entry name" value="Chromosome_partition/occlusion"/>
</dbReference>
<dbReference type="CDD" id="cd16409">
    <property type="entry name" value="ParB_N_like"/>
    <property type="match status" value="1"/>
</dbReference>
<gene>
    <name evidence="2" type="ordered locus">Xaut_4529</name>
</gene>
<sequence length="270" mass="29728">MDHIRNIDIELIDVPEDRLRLPDPDAVGAIALSMDERGLMHPITVAAPKKGECFRLIAGLHRLSAARQLGWSEIAANVFVGKALEARLLEIDENLFHRPLSPLDRAAHLSERQRIYQELYPETRPGAAGATARWHATDKLSFASDAAKKLGVSERDVQRSIARYTRIAPDVRAQIALTWIADKGTELDALARLDPAQQRKAVTALLNRDAASVRQAVAAMSGARPAAPAPDEAEYDRLMEAWRRAGARAKERFLTELERQGAIGAGRRAA</sequence>
<dbReference type="Proteomes" id="UP000002417">
    <property type="component" value="Chromosome"/>
</dbReference>
<dbReference type="eggNOG" id="COG1475">
    <property type="taxonomic scope" value="Bacteria"/>
</dbReference>
<evidence type="ECO:0000259" key="1">
    <source>
        <dbReference type="SMART" id="SM00470"/>
    </source>
</evidence>
<dbReference type="HOGENOM" id="CLU_054511_1_0_5"/>
<dbReference type="KEGG" id="xau:Xaut_4529"/>
<dbReference type="SUPFAM" id="SSF110849">
    <property type="entry name" value="ParB/Sulfiredoxin"/>
    <property type="match status" value="1"/>
</dbReference>